<gene>
    <name evidence="6" type="ORF">ACTOB_004202</name>
</gene>
<dbReference type="SUPFAM" id="SSF52266">
    <property type="entry name" value="SGNH hydrolase"/>
    <property type="match status" value="1"/>
</dbReference>
<dbReference type="InterPro" id="IPR051532">
    <property type="entry name" value="Ester_Hydrolysis_Enzymes"/>
</dbReference>
<keyword evidence="4" id="KW-0732">Signal</keyword>
<dbReference type="InterPro" id="IPR003961">
    <property type="entry name" value="FN3_dom"/>
</dbReference>
<keyword evidence="2" id="KW-0119">Carbohydrate metabolism</keyword>
<keyword evidence="2" id="KW-0624">Polysaccharide degradation</keyword>
<dbReference type="InterPro" id="IPR001087">
    <property type="entry name" value="GDSL"/>
</dbReference>
<dbReference type="PROSITE" id="PS50853">
    <property type="entry name" value="FN3"/>
    <property type="match status" value="2"/>
</dbReference>
<evidence type="ECO:0000313" key="7">
    <source>
        <dbReference type="Proteomes" id="UP001240150"/>
    </source>
</evidence>
<keyword evidence="1" id="KW-0326">Glycosidase</keyword>
<dbReference type="PANTHER" id="PTHR30383:SF19">
    <property type="entry name" value="FIBRONECTIN TYPE-III DOMAIN-CONTAINING PROTEIN"/>
    <property type="match status" value="1"/>
</dbReference>
<feature type="domain" description="Fibronectin type-III" evidence="5">
    <location>
        <begin position="984"/>
        <end position="1077"/>
    </location>
</feature>
<name>A0ABY8WSQ7_9ACTN</name>
<dbReference type="Pfam" id="PF00657">
    <property type="entry name" value="Lipase_GDSL"/>
    <property type="match status" value="1"/>
</dbReference>
<dbReference type="EMBL" id="CP126980">
    <property type="protein sequence ID" value="WIN00493.1"/>
    <property type="molecule type" value="Genomic_DNA"/>
</dbReference>
<organism evidence="6 7">
    <name type="scientific">Actinoplanes oblitus</name>
    <dbReference type="NCBI Taxonomy" id="3040509"/>
    <lineage>
        <taxon>Bacteria</taxon>
        <taxon>Bacillati</taxon>
        <taxon>Actinomycetota</taxon>
        <taxon>Actinomycetes</taxon>
        <taxon>Micromonosporales</taxon>
        <taxon>Micromonosporaceae</taxon>
        <taxon>Actinoplanes</taxon>
    </lineage>
</organism>
<protein>
    <submittedName>
        <fullName evidence="6">GDSL-type esterase/lipase family protein</fullName>
    </submittedName>
</protein>
<feature type="region of interest" description="Disordered" evidence="3">
    <location>
        <begin position="444"/>
        <end position="471"/>
    </location>
</feature>
<dbReference type="Gene3D" id="2.60.40.10">
    <property type="entry name" value="Immunoglobulins"/>
    <property type="match status" value="2"/>
</dbReference>
<evidence type="ECO:0000256" key="1">
    <source>
        <dbReference type="ARBA" id="ARBA00023295"/>
    </source>
</evidence>
<dbReference type="SMART" id="SM00060">
    <property type="entry name" value="FN3"/>
    <property type="match status" value="2"/>
</dbReference>
<dbReference type="CDD" id="cd01833">
    <property type="entry name" value="XynB_like"/>
    <property type="match status" value="1"/>
</dbReference>
<feature type="signal peptide" evidence="4">
    <location>
        <begin position="1"/>
        <end position="27"/>
    </location>
</feature>
<dbReference type="Proteomes" id="UP001240150">
    <property type="component" value="Chromosome"/>
</dbReference>
<evidence type="ECO:0000313" key="6">
    <source>
        <dbReference type="EMBL" id="WIN00493.1"/>
    </source>
</evidence>
<keyword evidence="1" id="KW-0378">Hydrolase</keyword>
<keyword evidence="7" id="KW-1185">Reference proteome</keyword>
<sequence>MAMRRWVRGLLAVVLALGGGAAITVVASPAAAAAPRAAGEAGRVEVGLALVPGRRQVAVTLLAAGGQPAGLLRLIAYRGTRELSRVDRPLAALRPGRAVRVVLALPATGEGDFGLTAVALPGSSSKFLAVRPHAGSLIPAPAYGLLDDAVAAADRDAGRITGTAYAAETGRRHQVAGSVGTIRQSLAETTTVTGSASYRDADDKVHPVRGGLVELVDTAGLTWASAYTRDAGTFTISTATAAGGSYRVRLSTKGTFGWVSAGGGDATYNAFSAVQTLPAGGTWDGVTIALTRDPLAGRAFALFDALRSVGGFYQSIRGSSWQTALRVDYPSGDEGSHAGGGTIHTSGGLTMCDGALCSEDGFDWDVLAHESGHIVADQAGLNGPADSGHHSSCVQAWGSDGGTGTGIRDKQAGIQLAWSEGWATFYGLKALAAGVPNIRNAGGVTYDDDSGPPANTSDQSYSLEENSDSCGVRGDDNERAVMRALWDFSDSGEDALGGGETDTVSWTFADILGKLDAANAVTFSAAWTALSAGRGFSELETAKRILEVHGMAPTGLRPTGYIPAARQAFQWTAGGIPGHLNNSFQLRVRNGFTGAVLLNKTNLATTSYTPTTAEWAAIVAAKSVNVDVFGSQTTAPATGPYPSAQVSILFDQPASQSRKIMVVGDSISQGLEGDWTWRYRLYQHLVAAGAGADFVGPYTGTTKTPSTPPVFNGAYRNHIGFDSAHFAQWGRQAHQAMNDVRAQVSTYQPDYLLVELGFNDLGWGVSNPDGLIADIKTLIAQARAGRAGVKVLVANVPHRSPLTQLPQLDAVISEYNGKLGAALASVSTAASPVALVDISTGYAYATDAYDGLHPNSNGEYKIARAFANVLAGTFGVGTTFTATSPGPDLLVPAAPTSITATPTGTGVLVSWSHSFGAGGYWFEQRLKDSGQAWQRLPLPIPADQWDTGWLSRGSTYEFRVLPVRGDTTGPASAAASAVADPLTADGPPNITTTSGPGSLTVSWSPATGLYSDTVNGYVVYYLDRNDPNAFIASVNTSGLTATITGLTSNHNYAIAVASVNAAGAGSPVGGPDINVPQ</sequence>
<dbReference type="Pfam" id="PF00041">
    <property type="entry name" value="fn3"/>
    <property type="match status" value="1"/>
</dbReference>
<feature type="domain" description="Fibronectin type-III" evidence="5">
    <location>
        <begin position="891"/>
        <end position="982"/>
    </location>
</feature>
<dbReference type="InterPro" id="IPR013783">
    <property type="entry name" value="Ig-like_fold"/>
</dbReference>
<dbReference type="Gene3D" id="3.40.50.1110">
    <property type="entry name" value="SGNH hydrolase"/>
    <property type="match status" value="1"/>
</dbReference>
<evidence type="ECO:0000259" key="5">
    <source>
        <dbReference type="PROSITE" id="PS50853"/>
    </source>
</evidence>
<evidence type="ECO:0000256" key="3">
    <source>
        <dbReference type="SAM" id="MobiDB-lite"/>
    </source>
</evidence>
<dbReference type="CDD" id="cd00063">
    <property type="entry name" value="FN3"/>
    <property type="match status" value="2"/>
</dbReference>
<feature type="compositionally biased region" description="Polar residues" evidence="3">
    <location>
        <begin position="453"/>
        <end position="464"/>
    </location>
</feature>
<evidence type="ECO:0000256" key="2">
    <source>
        <dbReference type="ARBA" id="ARBA00023326"/>
    </source>
</evidence>
<feature type="chain" id="PRO_5045505486" evidence="4">
    <location>
        <begin position="28"/>
        <end position="1077"/>
    </location>
</feature>
<dbReference type="RefSeq" id="WP_284922022.1">
    <property type="nucleotide sequence ID" value="NZ_CP126980.1"/>
</dbReference>
<proteinExistence type="predicted"/>
<dbReference type="InterPro" id="IPR036116">
    <property type="entry name" value="FN3_sf"/>
</dbReference>
<dbReference type="PANTHER" id="PTHR30383">
    <property type="entry name" value="THIOESTERASE 1/PROTEASE 1/LYSOPHOSPHOLIPASE L1"/>
    <property type="match status" value="1"/>
</dbReference>
<dbReference type="InterPro" id="IPR036514">
    <property type="entry name" value="SGNH_hydro_sf"/>
</dbReference>
<reference evidence="6 7" key="1">
    <citation type="submission" date="2023-06" db="EMBL/GenBank/DDBJ databases">
        <authorList>
            <person name="Yushchuk O."/>
            <person name="Binda E."/>
            <person name="Ruckert-Reed C."/>
            <person name="Fedorenko V."/>
            <person name="Kalinowski J."/>
            <person name="Marinelli F."/>
        </authorList>
    </citation>
    <scope>NUCLEOTIDE SEQUENCE [LARGE SCALE GENOMIC DNA]</scope>
    <source>
        <strain evidence="6 7">NRRL 3884</strain>
    </source>
</reference>
<accession>A0ABY8WSQ7</accession>
<evidence type="ECO:0000256" key="4">
    <source>
        <dbReference type="SAM" id="SignalP"/>
    </source>
</evidence>
<dbReference type="SUPFAM" id="SSF49265">
    <property type="entry name" value="Fibronectin type III"/>
    <property type="match status" value="1"/>
</dbReference>